<sequence>MSAVFRVAPVEEGFFQFQLLDANGEMLLVSPEFENREFAESAIQDVRVGSLMSQNIAKAKTPQGEFFFLIKDSHGAIVAKSELFDNEMRFDNALHSVRENACVAEIAYVN</sequence>
<dbReference type="RefSeq" id="WP_135443750.1">
    <property type="nucleotide sequence ID" value="NZ_SRLE01000007.1"/>
</dbReference>
<organism evidence="3 4">
    <name type="scientific">Mangrovimicrobium sediminis</name>
    <dbReference type="NCBI Taxonomy" id="2562682"/>
    <lineage>
        <taxon>Bacteria</taxon>
        <taxon>Pseudomonadati</taxon>
        <taxon>Pseudomonadota</taxon>
        <taxon>Gammaproteobacteria</taxon>
        <taxon>Cellvibrionales</taxon>
        <taxon>Halieaceae</taxon>
        <taxon>Mangrovimicrobium</taxon>
    </lineage>
</organism>
<feature type="domain" description="DUF1508" evidence="2">
    <location>
        <begin position="63"/>
        <end position="106"/>
    </location>
</feature>
<accession>A0A4Z0M250</accession>
<reference evidence="3 4" key="1">
    <citation type="submission" date="2019-04" db="EMBL/GenBank/DDBJ databases">
        <title>Taxonomy of novel Haliea sp. from mangrove soil of West Coast of India.</title>
        <authorList>
            <person name="Verma A."/>
            <person name="Kumar P."/>
            <person name="Krishnamurthi S."/>
        </authorList>
    </citation>
    <scope>NUCLEOTIDE SEQUENCE [LARGE SCALE GENOMIC DNA]</scope>
    <source>
        <strain evidence="3 4">SAOS-164</strain>
    </source>
</reference>
<dbReference type="AlphaFoldDB" id="A0A4Z0M250"/>
<dbReference type="EMBL" id="SRLE01000007">
    <property type="protein sequence ID" value="TGD73516.1"/>
    <property type="molecule type" value="Genomic_DNA"/>
</dbReference>
<name>A0A4Z0M250_9GAMM</name>
<comment type="similarity">
    <text evidence="1">Belongs to the UPF0339 family. Duplicated subfamily.</text>
</comment>
<dbReference type="InterPro" id="IPR010879">
    <property type="entry name" value="DUF1508"/>
</dbReference>
<dbReference type="PANTHER" id="PTHR40606">
    <property type="match status" value="1"/>
</dbReference>
<dbReference type="InterPro" id="IPR051141">
    <property type="entry name" value="UPF0339_domain"/>
</dbReference>
<evidence type="ECO:0000256" key="1">
    <source>
        <dbReference type="ARBA" id="ARBA00007576"/>
    </source>
</evidence>
<dbReference type="Gene3D" id="2.30.29.80">
    <property type="match status" value="1"/>
</dbReference>
<evidence type="ECO:0000313" key="3">
    <source>
        <dbReference type="EMBL" id="TGD73516.1"/>
    </source>
</evidence>
<dbReference type="SUPFAM" id="SSF160113">
    <property type="entry name" value="YegP-like"/>
    <property type="match status" value="2"/>
</dbReference>
<evidence type="ECO:0000259" key="2">
    <source>
        <dbReference type="Pfam" id="PF07411"/>
    </source>
</evidence>
<dbReference type="InterPro" id="IPR036913">
    <property type="entry name" value="YegP-like_sf"/>
</dbReference>
<dbReference type="PANTHER" id="PTHR40606:SF1">
    <property type="entry name" value="UPF0339 PROTEIN YEGP"/>
    <property type="match status" value="1"/>
</dbReference>
<protein>
    <submittedName>
        <fullName evidence="3">DUF1508 domain-containing protein</fullName>
    </submittedName>
</protein>
<proteinExistence type="inferred from homology"/>
<keyword evidence="4" id="KW-1185">Reference proteome</keyword>
<dbReference type="Pfam" id="PF07411">
    <property type="entry name" value="DUF1508"/>
    <property type="match status" value="1"/>
</dbReference>
<gene>
    <name evidence="3" type="ORF">E4634_10830</name>
</gene>
<evidence type="ECO:0000313" key="4">
    <source>
        <dbReference type="Proteomes" id="UP000298050"/>
    </source>
</evidence>
<dbReference type="OrthoDB" id="9802792at2"/>
<dbReference type="Proteomes" id="UP000298050">
    <property type="component" value="Unassembled WGS sequence"/>
</dbReference>
<comment type="caution">
    <text evidence="3">The sequence shown here is derived from an EMBL/GenBank/DDBJ whole genome shotgun (WGS) entry which is preliminary data.</text>
</comment>